<protein>
    <submittedName>
        <fullName evidence="4">Uncharacterized protein</fullName>
    </submittedName>
</protein>
<dbReference type="EMBL" id="JAIRAU010000005">
    <property type="protein sequence ID" value="MBZ5709337.1"/>
    <property type="molecule type" value="Genomic_DNA"/>
</dbReference>
<evidence type="ECO:0000313" key="5">
    <source>
        <dbReference type="Proteomes" id="UP001139031"/>
    </source>
</evidence>
<evidence type="ECO:0000256" key="1">
    <source>
        <dbReference type="SAM" id="MobiDB-lite"/>
    </source>
</evidence>
<proteinExistence type="predicted"/>
<dbReference type="Proteomes" id="UP001139031">
    <property type="component" value="Unassembled WGS sequence"/>
</dbReference>
<organism evidence="4 5">
    <name type="scientific">Nannocystis pusilla</name>
    <dbReference type="NCBI Taxonomy" id="889268"/>
    <lineage>
        <taxon>Bacteria</taxon>
        <taxon>Pseudomonadati</taxon>
        <taxon>Myxococcota</taxon>
        <taxon>Polyangia</taxon>
        <taxon>Nannocystales</taxon>
        <taxon>Nannocystaceae</taxon>
        <taxon>Nannocystis</taxon>
    </lineage>
</organism>
<keyword evidence="2" id="KW-0472">Membrane</keyword>
<reference evidence="4" key="1">
    <citation type="submission" date="2021-08" db="EMBL/GenBank/DDBJ databases">
        <authorList>
            <person name="Stevens D.C."/>
        </authorList>
    </citation>
    <scope>NUCLEOTIDE SEQUENCE</scope>
    <source>
        <strain evidence="4">DSM 53165</strain>
    </source>
</reference>
<comment type="caution">
    <text evidence="4">The sequence shown here is derived from an EMBL/GenBank/DDBJ whole genome shotgun (WGS) entry which is preliminary data.</text>
</comment>
<keyword evidence="2" id="KW-1133">Transmembrane helix</keyword>
<feature type="transmembrane region" description="Helical" evidence="2">
    <location>
        <begin position="252"/>
        <end position="273"/>
    </location>
</feature>
<feature type="signal peptide" evidence="3">
    <location>
        <begin position="1"/>
        <end position="18"/>
    </location>
</feature>
<evidence type="ECO:0000313" key="4">
    <source>
        <dbReference type="EMBL" id="MBZ5709337.1"/>
    </source>
</evidence>
<evidence type="ECO:0000256" key="2">
    <source>
        <dbReference type="SAM" id="Phobius"/>
    </source>
</evidence>
<feature type="compositionally biased region" description="Low complexity" evidence="1">
    <location>
        <begin position="115"/>
        <end position="160"/>
    </location>
</feature>
<feature type="compositionally biased region" description="Basic and acidic residues" evidence="1">
    <location>
        <begin position="167"/>
        <end position="180"/>
    </location>
</feature>
<keyword evidence="2" id="KW-0812">Transmembrane</keyword>
<feature type="region of interest" description="Disordered" evidence="1">
    <location>
        <begin position="112"/>
        <end position="184"/>
    </location>
</feature>
<feature type="chain" id="PRO_5045407228" evidence="3">
    <location>
        <begin position="19"/>
        <end position="293"/>
    </location>
</feature>
<gene>
    <name evidence="4" type="ORF">K7C98_08700</name>
</gene>
<accession>A0ABS7TMG9</accession>
<name>A0ABS7TMG9_9BACT</name>
<keyword evidence="5" id="KW-1185">Reference proteome</keyword>
<keyword evidence="3" id="KW-0732">Signal</keyword>
<evidence type="ECO:0000256" key="3">
    <source>
        <dbReference type="SAM" id="SignalP"/>
    </source>
</evidence>
<sequence>MLRLVLVLTMLAPPPSEAEAVAAFNAGKLELALKLHRERAAAPGVHAPEALYGVHDSLRALYRTTGDVAYLCEAHEVASGLLARGGFASEKERVSWVELEATDAALVGKVGAKCPAPTSEPTQATEPTPTSEPTQATEPTPTTEPTTEPTPTTGPRAEGPAPQPGAKDSRPEPGAKDRPPWRPRGRVIAASVLGGIGLGLLGGMAGAFVRRDQAEAELAAIVDATQGREYTAAERAAARDADDRYVRLDATWPALLAVGCVSVITSAAVLFAPTRAGSRARARAGGAGLVYSF</sequence>